<sequence length="247" mass="27422">MRIHNLTLLSLLLLTSEMLTQKVKNGARHRQSGAADGSSSNLDKTQSLKRGGPPKSKTNMFVSRDKGANCTWVETKQELGTALLVECTGMQQQFSCVFAGNPAECLQHNGGNVYWKQIIRALRKQKNICGDWKSVLKAKVCRKGFPQANLKLKSSTLLENTKPRKGKPKPSPTEHPNIEGASSKELHKPKEDVFSTLAVTKTVTTQGPECLNDRDVEMQRKMALDFCGESWTSLCTFFLNMFQATSC</sequence>
<name>A0A6P3EK18_OCTDE</name>
<dbReference type="GO" id="GO:0019838">
    <property type="term" value="F:growth factor binding"/>
    <property type="evidence" value="ECO:0007669"/>
    <property type="project" value="UniProtKB-KW"/>
</dbReference>
<organism evidence="9 10">
    <name type="scientific">Octodon degus</name>
    <name type="common">Degu</name>
    <name type="synonym">Sciurus degus</name>
    <dbReference type="NCBI Taxonomy" id="10160"/>
    <lineage>
        <taxon>Eukaryota</taxon>
        <taxon>Metazoa</taxon>
        <taxon>Chordata</taxon>
        <taxon>Craniata</taxon>
        <taxon>Vertebrata</taxon>
        <taxon>Euteleostomi</taxon>
        <taxon>Mammalia</taxon>
        <taxon>Eutheria</taxon>
        <taxon>Euarchontoglires</taxon>
        <taxon>Glires</taxon>
        <taxon>Rodentia</taxon>
        <taxon>Hystricomorpha</taxon>
        <taxon>Octodontidae</taxon>
        <taxon>Octodon</taxon>
    </lineage>
</organism>
<evidence type="ECO:0000256" key="1">
    <source>
        <dbReference type="ARBA" id="ARBA00004613"/>
    </source>
</evidence>
<dbReference type="GO" id="GO:0007267">
    <property type="term" value="P:cell-cell signaling"/>
    <property type="evidence" value="ECO:0007669"/>
    <property type="project" value="TreeGrafter"/>
</dbReference>
<evidence type="ECO:0000313" key="9">
    <source>
        <dbReference type="Proteomes" id="UP000515203"/>
    </source>
</evidence>
<keyword evidence="5" id="KW-1015">Disulfide bond</keyword>
<proteinExistence type="inferred from homology"/>
<feature type="signal peptide" evidence="8">
    <location>
        <begin position="1"/>
        <end position="20"/>
    </location>
</feature>
<keyword evidence="3" id="KW-0964">Secreted</keyword>
<reference evidence="10" key="1">
    <citation type="submission" date="2025-08" db="UniProtKB">
        <authorList>
            <consortium name="RefSeq"/>
        </authorList>
    </citation>
    <scope>IDENTIFICATION</scope>
</reference>
<dbReference type="Proteomes" id="UP000515203">
    <property type="component" value="Unplaced"/>
</dbReference>
<feature type="chain" id="PRO_5028328072" evidence="8">
    <location>
        <begin position="21"/>
        <end position="247"/>
    </location>
</feature>
<dbReference type="AlphaFoldDB" id="A0A6P3EK18"/>
<evidence type="ECO:0000256" key="8">
    <source>
        <dbReference type="SAM" id="SignalP"/>
    </source>
</evidence>
<dbReference type="Pfam" id="PF06473">
    <property type="entry name" value="FGF-BP1"/>
    <property type="match status" value="1"/>
</dbReference>
<accession>A0A6P3EK18</accession>
<dbReference type="GO" id="GO:0005576">
    <property type="term" value="C:extracellular region"/>
    <property type="evidence" value="ECO:0007669"/>
    <property type="project" value="UniProtKB-SubCell"/>
</dbReference>
<evidence type="ECO:0000256" key="2">
    <source>
        <dbReference type="ARBA" id="ARBA00008326"/>
    </source>
</evidence>
<dbReference type="PANTHER" id="PTHR15258">
    <property type="entry name" value="FGF BINDING PROTEIN-RELATED"/>
    <property type="match status" value="1"/>
</dbReference>
<evidence type="ECO:0000256" key="3">
    <source>
        <dbReference type="ARBA" id="ARBA00022525"/>
    </source>
</evidence>
<dbReference type="InterPro" id="IPR010510">
    <property type="entry name" value="FGF1-bd"/>
</dbReference>
<feature type="region of interest" description="Disordered" evidence="7">
    <location>
        <begin position="156"/>
        <end position="185"/>
    </location>
</feature>
<evidence type="ECO:0000313" key="10">
    <source>
        <dbReference type="RefSeq" id="XP_004624610.1"/>
    </source>
</evidence>
<feature type="region of interest" description="Disordered" evidence="7">
    <location>
        <begin position="24"/>
        <end position="59"/>
    </location>
</feature>
<dbReference type="PANTHER" id="PTHR15258:SF2">
    <property type="entry name" value="FIBROBLAST GROWTH FACTOR-BINDING PROTEIN 1"/>
    <property type="match status" value="1"/>
</dbReference>
<dbReference type="InParanoid" id="A0A6P3EK18"/>
<comment type="subcellular location">
    <subcellularLocation>
        <location evidence="1">Secreted</location>
    </subcellularLocation>
</comment>
<dbReference type="CTD" id="9982"/>
<dbReference type="FunCoup" id="A0A6P3EK18">
    <property type="interactions" value="57"/>
</dbReference>
<evidence type="ECO:0000256" key="5">
    <source>
        <dbReference type="ARBA" id="ARBA00023157"/>
    </source>
</evidence>
<comment type="similarity">
    <text evidence="2">Belongs to the fibroblast growth factor-binding protein family.</text>
</comment>
<evidence type="ECO:0000256" key="7">
    <source>
        <dbReference type="SAM" id="MobiDB-lite"/>
    </source>
</evidence>
<evidence type="ECO:0000256" key="6">
    <source>
        <dbReference type="ARBA" id="ARBA00023183"/>
    </source>
</evidence>
<keyword evidence="4 8" id="KW-0732">Signal</keyword>
<protein>
    <submittedName>
        <fullName evidence="10">Fibroblast growth factor-binding protein 1</fullName>
    </submittedName>
</protein>
<gene>
    <name evidence="10" type="primary">Fgfbp1</name>
</gene>
<dbReference type="RefSeq" id="XP_004624610.1">
    <property type="nucleotide sequence ID" value="XM_004624553.2"/>
</dbReference>
<keyword evidence="9" id="KW-1185">Reference proteome</keyword>
<evidence type="ECO:0000256" key="4">
    <source>
        <dbReference type="ARBA" id="ARBA00022729"/>
    </source>
</evidence>
<dbReference type="GeneID" id="101569912"/>
<dbReference type="OrthoDB" id="8875908at2759"/>
<keyword evidence="6" id="KW-0340">Growth factor binding</keyword>